<dbReference type="EMBL" id="JACBZA010000001">
    <property type="protein sequence ID" value="NYH82593.1"/>
    <property type="molecule type" value="Genomic_DNA"/>
</dbReference>
<evidence type="ECO:0000313" key="1">
    <source>
        <dbReference type="EMBL" id="NYH82593.1"/>
    </source>
</evidence>
<protein>
    <submittedName>
        <fullName evidence="1">Uncharacterized protein</fullName>
    </submittedName>
</protein>
<dbReference type="Proteomes" id="UP000533017">
    <property type="component" value="Unassembled WGS sequence"/>
</dbReference>
<keyword evidence="2" id="KW-1185">Reference proteome</keyword>
<sequence>MDQALDGPGERFTMGYTTLVTTAVHAGSGA</sequence>
<comment type="caution">
    <text evidence="1">The sequence shown here is derived from an EMBL/GenBank/DDBJ whole genome shotgun (WGS) entry which is preliminary data.</text>
</comment>
<name>A0ABX2RZ22_9ACTN</name>
<proteinExistence type="predicted"/>
<organism evidence="1 2">
    <name type="scientific">Actinopolymorpha cephalotaxi</name>
    <dbReference type="NCBI Taxonomy" id="504797"/>
    <lineage>
        <taxon>Bacteria</taxon>
        <taxon>Bacillati</taxon>
        <taxon>Actinomycetota</taxon>
        <taxon>Actinomycetes</taxon>
        <taxon>Propionibacteriales</taxon>
        <taxon>Actinopolymorphaceae</taxon>
        <taxon>Actinopolymorpha</taxon>
    </lineage>
</organism>
<accession>A0ABX2RZ22</accession>
<evidence type="ECO:0000313" key="2">
    <source>
        <dbReference type="Proteomes" id="UP000533017"/>
    </source>
</evidence>
<gene>
    <name evidence="1" type="ORF">FHR37_001444</name>
</gene>
<reference evidence="1 2" key="1">
    <citation type="submission" date="2020-07" db="EMBL/GenBank/DDBJ databases">
        <title>Sequencing the genomes of 1000 actinobacteria strains.</title>
        <authorList>
            <person name="Klenk H.-P."/>
        </authorList>
    </citation>
    <scope>NUCLEOTIDE SEQUENCE [LARGE SCALE GENOMIC DNA]</scope>
    <source>
        <strain evidence="1 2">DSM 45117</strain>
    </source>
</reference>